<dbReference type="Pfam" id="PF00172">
    <property type="entry name" value="Zn_clus"/>
    <property type="match status" value="1"/>
</dbReference>
<gene>
    <name evidence="4" type="ORF">CLO192961_LOCUS125330</name>
</gene>
<dbReference type="CDD" id="cd00067">
    <property type="entry name" value="GAL4"/>
    <property type="match status" value="1"/>
</dbReference>
<accession>A0ABY6TYC1</accession>
<dbReference type="InterPro" id="IPR036864">
    <property type="entry name" value="Zn2-C6_fun-type_DNA-bd_sf"/>
</dbReference>
<dbReference type="EMBL" id="CABFNS010000711">
    <property type="protein sequence ID" value="VUC23755.1"/>
    <property type="molecule type" value="Genomic_DNA"/>
</dbReference>
<dbReference type="PANTHER" id="PTHR38791">
    <property type="entry name" value="ZN(II)2CYS6 TRANSCRIPTION FACTOR (EUROFUNG)-RELATED-RELATED"/>
    <property type="match status" value="1"/>
</dbReference>
<keyword evidence="5" id="KW-1185">Reference proteome</keyword>
<dbReference type="SUPFAM" id="SSF57701">
    <property type="entry name" value="Zn2/Cys6 DNA-binding domain"/>
    <property type="match status" value="1"/>
</dbReference>
<evidence type="ECO:0000259" key="3">
    <source>
        <dbReference type="PROSITE" id="PS50048"/>
    </source>
</evidence>
<feature type="domain" description="Zn(2)-C6 fungal-type" evidence="3">
    <location>
        <begin position="9"/>
        <end position="37"/>
    </location>
</feature>
<dbReference type="InterPro" id="IPR001138">
    <property type="entry name" value="Zn2Cys6_DnaBD"/>
</dbReference>
<dbReference type="PROSITE" id="PS50048">
    <property type="entry name" value="ZN2_CY6_FUNGAL_2"/>
    <property type="match status" value="1"/>
</dbReference>
<feature type="compositionally biased region" description="Polar residues" evidence="2">
    <location>
        <begin position="543"/>
        <end position="560"/>
    </location>
</feature>
<evidence type="ECO:0000256" key="2">
    <source>
        <dbReference type="SAM" id="MobiDB-lite"/>
    </source>
</evidence>
<evidence type="ECO:0000313" key="4">
    <source>
        <dbReference type="EMBL" id="VUC23755.1"/>
    </source>
</evidence>
<keyword evidence="1" id="KW-0539">Nucleus</keyword>
<dbReference type="Gene3D" id="4.10.240.10">
    <property type="entry name" value="Zn(2)-C6 fungal-type DNA-binding domain"/>
    <property type="match status" value="1"/>
</dbReference>
<protein>
    <recommendedName>
        <fullName evidence="3">Zn(2)-C6 fungal-type domain-containing protein</fullName>
    </recommendedName>
</protein>
<organism evidence="4 5">
    <name type="scientific">Bionectria ochroleuca</name>
    <name type="common">Gliocladium roseum</name>
    <dbReference type="NCBI Taxonomy" id="29856"/>
    <lineage>
        <taxon>Eukaryota</taxon>
        <taxon>Fungi</taxon>
        <taxon>Dikarya</taxon>
        <taxon>Ascomycota</taxon>
        <taxon>Pezizomycotina</taxon>
        <taxon>Sordariomycetes</taxon>
        <taxon>Hypocreomycetidae</taxon>
        <taxon>Hypocreales</taxon>
        <taxon>Bionectriaceae</taxon>
        <taxon>Clonostachys</taxon>
    </lineage>
</organism>
<comment type="caution">
    <text evidence="4">The sequence shown here is derived from an EMBL/GenBank/DDBJ whole genome shotgun (WGS) entry which is preliminary data.</text>
</comment>
<evidence type="ECO:0000256" key="1">
    <source>
        <dbReference type="ARBA" id="ARBA00023242"/>
    </source>
</evidence>
<dbReference type="Proteomes" id="UP000766486">
    <property type="component" value="Unassembled WGS sequence"/>
</dbReference>
<dbReference type="InterPro" id="IPR053175">
    <property type="entry name" value="DHMBA_Reg_Transcription_Factor"/>
</dbReference>
<evidence type="ECO:0000313" key="5">
    <source>
        <dbReference type="Proteomes" id="UP000766486"/>
    </source>
</evidence>
<dbReference type="SMART" id="SM00066">
    <property type="entry name" value="GAL4"/>
    <property type="match status" value="1"/>
</dbReference>
<feature type="region of interest" description="Disordered" evidence="2">
    <location>
        <begin position="535"/>
        <end position="571"/>
    </location>
</feature>
<dbReference type="PANTHER" id="PTHR38791:SF5">
    <property type="entry name" value="TRANSCRIPTION FACTOR DBAG-RELATED"/>
    <property type="match status" value="1"/>
</dbReference>
<name>A0ABY6TYC1_BIOOC</name>
<dbReference type="PROSITE" id="PS00463">
    <property type="entry name" value="ZN2_CY6_FUNGAL_1"/>
    <property type="match status" value="1"/>
</dbReference>
<reference evidence="4 5" key="1">
    <citation type="submission" date="2019-06" db="EMBL/GenBank/DDBJ databases">
        <authorList>
            <person name="Broberg M."/>
        </authorList>
    </citation>
    <scope>NUCLEOTIDE SEQUENCE [LARGE SCALE GENOMIC DNA]</scope>
</reference>
<sequence length="601" mass="66265">MVNRGASKGCLTCKQRRVKCDEGKPSCQKCFRMGRQCGGYEKPPVTLRFKPQTFSYTRPGRRAHIIDKAAAKAVQGGSDASLSISRTPSPPVVECALAFFLGNFAGKGRSFASSRGFFELLAPAVAKEPQDSALSLALSALSTKLLKMWREDPSSFNKPHRPLAHAFARLRTAIADPDESRSQSTVLAALVLQFHENLSAVFSLQKAQRTHHDGAVALMNMHGAQLLSTEYGCHMVRYLMYVEIAAAIREKRPFPTSVLSVPEIANTPGNPSAALDLIGIAVANVQHRVISFAERLASEPLLERDLEPILIQLDNIQIRLLDWSNTVSKAWHPIYISKVRGTSPPISSYLGDCDIFPTVQIASIWSNWRSYRVALFKATLILLRQLPKISPQVVQVAYGELQDIQDLEQTTRRSIQETFDAMCRTVPFYMGNRRTEVASVHDLVAPELHFPSYHDPGTCDPSALEQWPSDEMLSLGDYLGHIKALGAWHALTPLSFMLSVCNDEYGSLVAQSLRPGQLQWVRKELARAAVVLNMQKPAPTKPTPAQSSQSGTIDISPSSRSEVELGRSVPGNADNDVVERYSMSLEEVERIRGSLRFSGGA</sequence>
<proteinExistence type="predicted"/>